<evidence type="ECO:0000256" key="6">
    <source>
        <dbReference type="ARBA" id="ARBA00023098"/>
    </source>
</evidence>
<dbReference type="InterPro" id="IPR001736">
    <property type="entry name" value="PLipase_D/transphosphatidylase"/>
</dbReference>
<dbReference type="EMBL" id="AP010904">
    <property type="protein sequence ID" value="BAH76751.1"/>
    <property type="molecule type" value="Genomic_DNA"/>
</dbReference>
<dbReference type="InterPro" id="IPR025202">
    <property type="entry name" value="PLD-like_dom"/>
</dbReference>
<keyword evidence="4" id="KW-0378">Hydrolase</keyword>
<evidence type="ECO:0000256" key="2">
    <source>
        <dbReference type="ARBA" id="ARBA00008664"/>
    </source>
</evidence>
<dbReference type="AlphaFoldDB" id="C4XJK4"/>
<feature type="chain" id="PRO_5002945906" description="phospholipase D" evidence="7">
    <location>
        <begin position="23"/>
        <end position="175"/>
    </location>
</feature>
<keyword evidence="7" id="KW-0732">Signal</keyword>
<reference evidence="9 10" key="1">
    <citation type="journal article" date="2009" name="Genome Res.">
        <title>Whole genome sequence of Desulfovibrio magneticus strain RS-1 revealed common gene clusters in magnetotactic bacteria.</title>
        <authorList>
            <person name="Nakazawa H."/>
            <person name="Arakaki A."/>
            <person name="Narita-Yamada S."/>
            <person name="Yashiro I."/>
            <person name="Jinno K."/>
            <person name="Aoki N."/>
            <person name="Tsuruyama A."/>
            <person name="Okamura Y."/>
            <person name="Tanikawa S."/>
            <person name="Fujita N."/>
            <person name="Takeyama H."/>
            <person name="Matsunaga T."/>
        </authorList>
    </citation>
    <scope>NUCLEOTIDE SEQUENCE [LARGE SCALE GENOMIC DNA]</scope>
    <source>
        <strain evidence="10">ATCC 700980 / DSM 13731 / RS-1</strain>
    </source>
</reference>
<dbReference type="Pfam" id="PF13091">
    <property type="entry name" value="PLDc_2"/>
    <property type="match status" value="1"/>
</dbReference>
<evidence type="ECO:0000313" key="10">
    <source>
        <dbReference type="Proteomes" id="UP000009071"/>
    </source>
</evidence>
<dbReference type="Proteomes" id="UP000009071">
    <property type="component" value="Chromosome"/>
</dbReference>
<keyword evidence="6" id="KW-0443">Lipid metabolism</keyword>
<keyword evidence="5" id="KW-0442">Lipid degradation</keyword>
<dbReference type="eggNOG" id="COG1502">
    <property type="taxonomic scope" value="Bacteria"/>
</dbReference>
<evidence type="ECO:0000313" key="9">
    <source>
        <dbReference type="EMBL" id="BAH76751.1"/>
    </source>
</evidence>
<dbReference type="PANTHER" id="PTHR43856">
    <property type="entry name" value="CARDIOLIPIN HYDROLASE"/>
    <property type="match status" value="1"/>
</dbReference>
<gene>
    <name evidence="9" type="ordered locus">DMR_32600</name>
</gene>
<proteinExistence type="inferred from homology"/>
<dbReference type="InterPro" id="IPR051406">
    <property type="entry name" value="PLD_domain"/>
</dbReference>
<organism evidence="9 10">
    <name type="scientific">Solidesulfovibrio magneticus (strain ATCC 700980 / DSM 13731 / RS-1)</name>
    <name type="common">Desulfovibrio magneticus</name>
    <dbReference type="NCBI Taxonomy" id="573370"/>
    <lineage>
        <taxon>Bacteria</taxon>
        <taxon>Pseudomonadati</taxon>
        <taxon>Thermodesulfobacteriota</taxon>
        <taxon>Desulfovibrionia</taxon>
        <taxon>Desulfovibrionales</taxon>
        <taxon>Desulfovibrionaceae</taxon>
        <taxon>Solidesulfovibrio</taxon>
    </lineage>
</organism>
<sequence>MKFCLSALIVCFWLFYPGAIQAYDIGLHDTPVSVYFSPRGGAQQAIVDAIGQAKKTLYVQAYSFTSAPIAKALVDASRRGVKVEALLDKSQRKATYTGATFLKNEGIPVWIDDKHAIAHNKVMIIDGVIVVTGSFNFTKAAEEKNAENLLIIRDPGLAKLYMDNWDRHREHSEEY</sequence>
<comment type="catalytic activity">
    <reaction evidence="1">
        <text>a 1,2-diacyl-sn-glycero-3-phosphocholine + H2O = a 1,2-diacyl-sn-glycero-3-phosphate + choline + H(+)</text>
        <dbReference type="Rhea" id="RHEA:14445"/>
        <dbReference type="ChEBI" id="CHEBI:15354"/>
        <dbReference type="ChEBI" id="CHEBI:15377"/>
        <dbReference type="ChEBI" id="CHEBI:15378"/>
        <dbReference type="ChEBI" id="CHEBI:57643"/>
        <dbReference type="ChEBI" id="CHEBI:58608"/>
        <dbReference type="EC" id="3.1.4.4"/>
    </reaction>
</comment>
<comment type="similarity">
    <text evidence="2">Belongs to the phospholipase D family.</text>
</comment>
<name>C4XJK4_SOLM1</name>
<dbReference type="KEGG" id="dma:DMR_32600"/>
<dbReference type="GO" id="GO:0004630">
    <property type="term" value="F:phospholipase D activity"/>
    <property type="evidence" value="ECO:0007669"/>
    <property type="project" value="UniProtKB-EC"/>
</dbReference>
<dbReference type="GO" id="GO:0016042">
    <property type="term" value="P:lipid catabolic process"/>
    <property type="evidence" value="ECO:0007669"/>
    <property type="project" value="UniProtKB-KW"/>
</dbReference>
<evidence type="ECO:0000259" key="8">
    <source>
        <dbReference type="PROSITE" id="PS50035"/>
    </source>
</evidence>
<dbReference type="PANTHER" id="PTHR43856:SF1">
    <property type="entry name" value="MITOCHONDRIAL CARDIOLIPIN HYDROLASE"/>
    <property type="match status" value="1"/>
</dbReference>
<dbReference type="CDD" id="cd09170">
    <property type="entry name" value="PLDc_Nuc"/>
    <property type="match status" value="1"/>
</dbReference>
<evidence type="ECO:0000256" key="5">
    <source>
        <dbReference type="ARBA" id="ARBA00022963"/>
    </source>
</evidence>
<dbReference type="OrthoDB" id="9762009at2"/>
<dbReference type="HOGENOM" id="CLU_080814_3_0_7"/>
<dbReference type="SUPFAM" id="SSF56024">
    <property type="entry name" value="Phospholipase D/nuclease"/>
    <property type="match status" value="1"/>
</dbReference>
<protein>
    <recommendedName>
        <fullName evidence="3">phospholipase D</fullName>
        <ecNumber evidence="3">3.1.4.4</ecNumber>
    </recommendedName>
</protein>
<dbReference type="STRING" id="573370.DMR_32600"/>
<feature type="domain" description="PLD phosphodiesterase" evidence="8">
    <location>
        <begin position="114"/>
        <end position="141"/>
    </location>
</feature>
<evidence type="ECO:0000256" key="1">
    <source>
        <dbReference type="ARBA" id="ARBA00000798"/>
    </source>
</evidence>
<evidence type="ECO:0000256" key="3">
    <source>
        <dbReference type="ARBA" id="ARBA00012027"/>
    </source>
</evidence>
<dbReference type="RefSeq" id="WP_015861903.1">
    <property type="nucleotide sequence ID" value="NC_012796.1"/>
</dbReference>
<keyword evidence="10" id="KW-1185">Reference proteome</keyword>
<accession>C4XJK4</accession>
<dbReference type="Gene3D" id="3.30.870.10">
    <property type="entry name" value="Endonuclease Chain A"/>
    <property type="match status" value="1"/>
</dbReference>
<feature type="signal peptide" evidence="7">
    <location>
        <begin position="1"/>
        <end position="22"/>
    </location>
</feature>
<evidence type="ECO:0000256" key="7">
    <source>
        <dbReference type="SAM" id="SignalP"/>
    </source>
</evidence>
<dbReference type="GO" id="GO:0006793">
    <property type="term" value="P:phosphorus metabolic process"/>
    <property type="evidence" value="ECO:0007669"/>
    <property type="project" value="UniProtKB-ARBA"/>
</dbReference>
<dbReference type="GO" id="GO:0016891">
    <property type="term" value="F:RNA endonuclease activity producing 5'-phosphomonoesters, hydrolytic mechanism"/>
    <property type="evidence" value="ECO:0007669"/>
    <property type="project" value="TreeGrafter"/>
</dbReference>
<dbReference type="EC" id="3.1.4.4" evidence="3"/>
<evidence type="ECO:0000256" key="4">
    <source>
        <dbReference type="ARBA" id="ARBA00022801"/>
    </source>
</evidence>
<dbReference type="PROSITE" id="PS50035">
    <property type="entry name" value="PLD"/>
    <property type="match status" value="1"/>
</dbReference>
<dbReference type="SMART" id="SM00155">
    <property type="entry name" value="PLDc"/>
    <property type="match status" value="1"/>
</dbReference>